<dbReference type="Gene3D" id="1.20.1730.10">
    <property type="entry name" value="Sodium/glucose cotransporter"/>
    <property type="match status" value="1"/>
</dbReference>
<feature type="transmembrane region" description="Helical" evidence="13">
    <location>
        <begin position="43"/>
        <end position="63"/>
    </location>
</feature>
<evidence type="ECO:0000256" key="7">
    <source>
        <dbReference type="ARBA" id="ARBA00022989"/>
    </source>
</evidence>
<comment type="similarity">
    <text evidence="2">Belongs to the sodium:solute symporter (SSF) (TC 2.A.21) family.</text>
</comment>
<name>A0A2U1AI32_9BACT</name>
<comment type="subcellular location">
    <subcellularLocation>
        <location evidence="1">Cell membrane</location>
        <topology evidence="1">Multi-pass membrane protein</topology>
    </subcellularLocation>
</comment>
<organism evidence="15 16">
    <name type="scientific">Victivallis vadensis</name>
    <dbReference type="NCBI Taxonomy" id="172901"/>
    <lineage>
        <taxon>Bacteria</taxon>
        <taxon>Pseudomonadati</taxon>
        <taxon>Lentisphaerota</taxon>
        <taxon>Lentisphaeria</taxon>
        <taxon>Victivallales</taxon>
        <taxon>Victivallaceae</taxon>
        <taxon>Victivallis</taxon>
    </lineage>
</organism>
<dbReference type="PANTHER" id="PTHR48086:SF3">
    <property type="entry name" value="SODIUM_PROLINE SYMPORTER"/>
    <property type="match status" value="1"/>
</dbReference>
<feature type="transmembrane region" description="Helical" evidence="13">
    <location>
        <begin position="409"/>
        <end position="428"/>
    </location>
</feature>
<dbReference type="GO" id="GO:0005886">
    <property type="term" value="C:plasma membrane"/>
    <property type="evidence" value="ECO:0007669"/>
    <property type="project" value="UniProtKB-SubCell"/>
</dbReference>
<dbReference type="InterPro" id="IPR050277">
    <property type="entry name" value="Sodium:Solute_Symporter"/>
</dbReference>
<evidence type="ECO:0000313" key="15">
    <source>
        <dbReference type="EMBL" id="PVY36066.1"/>
    </source>
</evidence>
<keyword evidence="10 13" id="KW-0472">Membrane</keyword>
<accession>A0A2U1AI32</accession>
<dbReference type="InterPro" id="IPR038377">
    <property type="entry name" value="Na/Glc_symporter_sf"/>
</dbReference>
<keyword evidence="11" id="KW-0739">Sodium transport</keyword>
<feature type="transmembrane region" description="Helical" evidence="13">
    <location>
        <begin position="588"/>
        <end position="608"/>
    </location>
</feature>
<evidence type="ECO:0000256" key="2">
    <source>
        <dbReference type="ARBA" id="ARBA00006434"/>
    </source>
</evidence>
<feature type="transmembrane region" description="Helical" evidence="13">
    <location>
        <begin position="6"/>
        <end position="22"/>
    </location>
</feature>
<keyword evidence="7 13" id="KW-1133">Transmembrane helix</keyword>
<feature type="transmembrane region" description="Helical" evidence="13">
    <location>
        <begin position="460"/>
        <end position="481"/>
    </location>
</feature>
<feature type="transmembrane region" description="Helical" evidence="13">
    <location>
        <begin position="290"/>
        <end position="307"/>
    </location>
</feature>
<feature type="transmembrane region" description="Helical" evidence="13">
    <location>
        <begin position="696"/>
        <end position="720"/>
    </location>
</feature>
<dbReference type="EMBL" id="QEKH01000037">
    <property type="protein sequence ID" value="PVY36066.1"/>
    <property type="molecule type" value="Genomic_DNA"/>
</dbReference>
<gene>
    <name evidence="15" type="ORF">C8D82_13730</name>
    <name evidence="14" type="ORF">HF882_14630</name>
</gene>
<dbReference type="PANTHER" id="PTHR48086">
    <property type="entry name" value="SODIUM/PROLINE SYMPORTER-RELATED"/>
    <property type="match status" value="1"/>
</dbReference>
<evidence type="ECO:0000256" key="12">
    <source>
        <dbReference type="ARBA" id="ARBA00033708"/>
    </source>
</evidence>
<evidence type="ECO:0000313" key="14">
    <source>
        <dbReference type="EMBL" id="NMD87820.1"/>
    </source>
</evidence>
<protein>
    <submittedName>
        <fullName evidence="14">Sodium:panthothenate symporter</fullName>
    </submittedName>
</protein>
<evidence type="ECO:0000256" key="8">
    <source>
        <dbReference type="ARBA" id="ARBA00023053"/>
    </source>
</evidence>
<evidence type="ECO:0000313" key="17">
    <source>
        <dbReference type="Proteomes" id="UP000576225"/>
    </source>
</evidence>
<evidence type="ECO:0000256" key="6">
    <source>
        <dbReference type="ARBA" id="ARBA00022847"/>
    </source>
</evidence>
<sequence length="765" mass="85775">MHWIDWCIMIIPLIIILGAAIYSGKYVRGVVDFLAAGRVAGRYVISVGDLTSGLSVITLVALVEAKYQTGYGVEFWGKLTAPLGVVFALTGYCVYRWRETKALSFGQFLEMRYNRAFRIFASALRTISEMITNALGPAIAVNFFIYFLGLPHSVSIFGLSIPCFTIILILLMAMAMVCIWPGGRVSLIITDTFQGLLCYPVFVIIVGYILLNISWDGEIAPTMMDRVPGENFINPYDVSKLRDFNIFSLVVTLFANILNRASWFGNDSSNSARTPHEQKMAGILGAWRSGFSYVMLMVIAVMVITIMNHQNFSDRAKNIRDTLVTKAAEETIADPVERAAAVAAGTAIPERKHQIGVDAPLSRTNNLETPIFEAVHDVVGRDGDGNLTFQRFRTIYQQMMMSITLRQSFPVGLLGLFGLLMIMLVLSTDDSRIFNASSTILQDVIMPFRKTPLTPKQHLLWLRLCSLGVALFFVTFSMLFVQLDYINMFVTIMCSIWLGGAGPVMIGGLYSRFGNTTGAFAAIFAGSGISISGIFLQSHWAKHIYPFLVEQGWDAPLASFLSLLSSPFEPFIVWEMTPEKFPINSYEIYFIAMVSGIAAYIIGSLVTYKGPYNLDRLLHRGIYSIDGEKQIKSAWTWGNVWNKLIGITPEYTRGDRIIAWSVFFYSFVYQLLISFVLVVIWNVISPWPVIWWKYYFWITTLVIPSLAGIVTTVWFCWGGLRDAIRLFRDLEARVDNPLDDGRVSGQVSVADLAALEKVEEKEEKK</sequence>
<feature type="transmembrane region" description="Helical" evidence="13">
    <location>
        <begin position="662"/>
        <end position="684"/>
    </location>
</feature>
<evidence type="ECO:0000256" key="11">
    <source>
        <dbReference type="ARBA" id="ARBA00023201"/>
    </source>
</evidence>
<keyword evidence="9" id="KW-0406">Ion transport</keyword>
<feature type="transmembrane region" description="Helical" evidence="13">
    <location>
        <begin position="154"/>
        <end position="180"/>
    </location>
</feature>
<evidence type="ECO:0000256" key="9">
    <source>
        <dbReference type="ARBA" id="ARBA00023065"/>
    </source>
</evidence>
<evidence type="ECO:0000256" key="3">
    <source>
        <dbReference type="ARBA" id="ARBA00022448"/>
    </source>
</evidence>
<dbReference type="AlphaFoldDB" id="A0A2U1AI32"/>
<dbReference type="RefSeq" id="WP_116885590.1">
    <property type="nucleotide sequence ID" value="NZ_CAUFPP010000288.1"/>
</dbReference>
<feature type="transmembrane region" description="Helical" evidence="13">
    <location>
        <begin position="116"/>
        <end position="148"/>
    </location>
</feature>
<comment type="caution">
    <text evidence="15">The sequence shown here is derived from an EMBL/GenBank/DDBJ whole genome shotgun (WGS) entry which is preliminary data.</text>
</comment>
<feature type="transmembrane region" description="Helical" evidence="13">
    <location>
        <begin position="75"/>
        <end position="95"/>
    </location>
</feature>
<feature type="transmembrane region" description="Helical" evidence="13">
    <location>
        <begin position="488"/>
        <end position="510"/>
    </location>
</feature>
<dbReference type="Proteomes" id="UP000576225">
    <property type="component" value="Unassembled WGS sequence"/>
</dbReference>
<proteinExistence type="inferred from homology"/>
<dbReference type="EMBL" id="JABAEW010000031">
    <property type="protein sequence ID" value="NMD87820.1"/>
    <property type="molecule type" value="Genomic_DNA"/>
</dbReference>
<dbReference type="InterPro" id="IPR001734">
    <property type="entry name" value="Na/solute_symporter"/>
</dbReference>
<feature type="transmembrane region" description="Helical" evidence="13">
    <location>
        <begin position="516"/>
        <end position="536"/>
    </location>
</feature>
<keyword evidence="4" id="KW-1003">Cell membrane</keyword>
<keyword evidence="8" id="KW-0915">Sodium</keyword>
<keyword evidence="5 13" id="KW-0812">Transmembrane</keyword>
<evidence type="ECO:0000256" key="13">
    <source>
        <dbReference type="SAM" id="Phobius"/>
    </source>
</evidence>
<dbReference type="GeneID" id="78296862"/>
<dbReference type="GO" id="GO:0006814">
    <property type="term" value="P:sodium ion transport"/>
    <property type="evidence" value="ECO:0007669"/>
    <property type="project" value="UniProtKB-KW"/>
</dbReference>
<evidence type="ECO:0000256" key="10">
    <source>
        <dbReference type="ARBA" id="ARBA00023136"/>
    </source>
</evidence>
<evidence type="ECO:0000256" key="1">
    <source>
        <dbReference type="ARBA" id="ARBA00004651"/>
    </source>
</evidence>
<dbReference type="Proteomes" id="UP000245959">
    <property type="component" value="Unassembled WGS sequence"/>
</dbReference>
<evidence type="ECO:0000256" key="4">
    <source>
        <dbReference type="ARBA" id="ARBA00022475"/>
    </source>
</evidence>
<keyword evidence="6" id="KW-0769">Symport</keyword>
<keyword evidence="16" id="KW-1185">Reference proteome</keyword>
<comment type="catalytic activity">
    <reaction evidence="12">
        <text>L-proline(in) + Na(+)(in) = L-proline(out) + Na(+)(out)</text>
        <dbReference type="Rhea" id="RHEA:28967"/>
        <dbReference type="ChEBI" id="CHEBI:29101"/>
        <dbReference type="ChEBI" id="CHEBI:60039"/>
    </reaction>
</comment>
<evidence type="ECO:0000313" key="16">
    <source>
        <dbReference type="Proteomes" id="UP000245959"/>
    </source>
</evidence>
<feature type="transmembrane region" description="Helical" evidence="13">
    <location>
        <begin position="192"/>
        <end position="215"/>
    </location>
</feature>
<reference evidence="14 17" key="2">
    <citation type="submission" date="2020-04" db="EMBL/GenBank/DDBJ databases">
        <authorList>
            <person name="Hitch T.C.A."/>
            <person name="Wylensek D."/>
            <person name="Clavel T."/>
        </authorList>
    </citation>
    <scope>NUCLEOTIDE SEQUENCE [LARGE SCALE GENOMIC DNA]</scope>
    <source>
        <strain evidence="14 17">COR2-253-APC-1A</strain>
    </source>
</reference>
<evidence type="ECO:0000256" key="5">
    <source>
        <dbReference type="ARBA" id="ARBA00022692"/>
    </source>
</evidence>
<keyword evidence="3" id="KW-0813">Transport</keyword>
<dbReference type="PROSITE" id="PS50283">
    <property type="entry name" value="NA_SOLUT_SYMP_3"/>
    <property type="match status" value="1"/>
</dbReference>
<dbReference type="GO" id="GO:0015293">
    <property type="term" value="F:symporter activity"/>
    <property type="evidence" value="ECO:0007669"/>
    <property type="project" value="UniProtKB-KW"/>
</dbReference>
<reference evidence="15 16" key="1">
    <citation type="submission" date="2018-04" db="EMBL/GenBank/DDBJ databases">
        <title>Genomic Encyclopedia of Type Strains, Phase IV (KMG-IV): sequencing the most valuable type-strain genomes for metagenomic binning, comparative biology and taxonomic classification.</title>
        <authorList>
            <person name="Goeker M."/>
        </authorList>
    </citation>
    <scope>NUCLEOTIDE SEQUENCE [LARGE SCALE GENOMIC DNA]</scope>
    <source>
        <strain evidence="15 16">DSM 14823</strain>
    </source>
</reference>